<sequence>MWEALLKIQKVLQSIRPLKVEYEPKRGYYENTSWSQKITSYLVVSNVSLIWLASGIGLKILSSDSPNDEFISVKDKHNNIQKKILNTVLHTLYLGIYSLLLAAVWTNSYRSTNTVWMMTQAKFLYAKRESHPSTKTSNKKLPFDLFDMLLYSVVVICIFGIATLTFPPIITDNTPAHLIFKTILPKSIISAHSKWLTGLCCAYLGVVGGFGVVPVLQTFTFMCAVIFESQFVLRPSYQTPKQYYTAIFRMHKRVNFQEGKLLFSQNQLFVRSYNDFGDVYFPLVMTCGFCVNVVTSLVCIKFYEDLSIMLLLIFGGFDLVTVFVTIAIHSFCMAGLEEFGKFEKFWRLRLFTKLQRRQFRACMPLKIGIGCFFNLKRRTLLNTISEVVKQTTTLLIADE</sequence>
<evidence type="ECO:0008006" key="4">
    <source>
        <dbReference type="Google" id="ProtNLM"/>
    </source>
</evidence>
<keyword evidence="1" id="KW-1133">Transmembrane helix</keyword>
<evidence type="ECO:0000256" key="1">
    <source>
        <dbReference type="SAM" id="Phobius"/>
    </source>
</evidence>
<comment type="caution">
    <text evidence="2">The sequence shown here is derived from an EMBL/GenBank/DDBJ whole genome shotgun (WGS) entry which is preliminary data.</text>
</comment>
<feature type="transmembrane region" description="Helical" evidence="1">
    <location>
        <begin position="84"/>
        <end position="105"/>
    </location>
</feature>
<feature type="transmembrane region" description="Helical" evidence="1">
    <location>
        <begin position="148"/>
        <end position="170"/>
    </location>
</feature>
<feature type="transmembrane region" description="Helical" evidence="1">
    <location>
        <begin position="195"/>
        <end position="227"/>
    </location>
</feature>
<keyword evidence="1" id="KW-0472">Membrane</keyword>
<name>A0ABP1Q677_9HEXA</name>
<feature type="transmembrane region" description="Helical" evidence="1">
    <location>
        <begin position="310"/>
        <end position="336"/>
    </location>
</feature>
<gene>
    <name evidence="2" type="ORF">ODALV1_LOCUS7692</name>
</gene>
<feature type="transmembrane region" description="Helical" evidence="1">
    <location>
        <begin position="279"/>
        <end position="303"/>
    </location>
</feature>
<dbReference type="EMBL" id="CAXLJM020000024">
    <property type="protein sequence ID" value="CAL8090585.1"/>
    <property type="molecule type" value="Genomic_DNA"/>
</dbReference>
<evidence type="ECO:0000313" key="2">
    <source>
        <dbReference type="EMBL" id="CAL8090585.1"/>
    </source>
</evidence>
<reference evidence="2 3" key="1">
    <citation type="submission" date="2024-08" db="EMBL/GenBank/DDBJ databases">
        <authorList>
            <person name="Cucini C."/>
            <person name="Frati F."/>
        </authorList>
    </citation>
    <scope>NUCLEOTIDE SEQUENCE [LARGE SCALE GENOMIC DNA]</scope>
</reference>
<protein>
    <recommendedName>
        <fullName evidence="4">Odorant receptor</fullName>
    </recommendedName>
</protein>
<keyword evidence="1" id="KW-0812">Transmembrane</keyword>
<dbReference type="Proteomes" id="UP001642540">
    <property type="component" value="Unassembled WGS sequence"/>
</dbReference>
<keyword evidence="3" id="KW-1185">Reference proteome</keyword>
<proteinExistence type="predicted"/>
<organism evidence="2 3">
    <name type="scientific">Orchesella dallaii</name>
    <dbReference type="NCBI Taxonomy" id="48710"/>
    <lineage>
        <taxon>Eukaryota</taxon>
        <taxon>Metazoa</taxon>
        <taxon>Ecdysozoa</taxon>
        <taxon>Arthropoda</taxon>
        <taxon>Hexapoda</taxon>
        <taxon>Collembola</taxon>
        <taxon>Entomobryomorpha</taxon>
        <taxon>Entomobryoidea</taxon>
        <taxon>Orchesellidae</taxon>
        <taxon>Orchesellinae</taxon>
        <taxon>Orchesella</taxon>
    </lineage>
</organism>
<accession>A0ABP1Q677</accession>
<evidence type="ECO:0000313" key="3">
    <source>
        <dbReference type="Proteomes" id="UP001642540"/>
    </source>
</evidence>